<organism evidence="2 3">
    <name type="scientific">Azospirillum picis</name>
    <dbReference type="NCBI Taxonomy" id="488438"/>
    <lineage>
        <taxon>Bacteria</taxon>
        <taxon>Pseudomonadati</taxon>
        <taxon>Pseudomonadota</taxon>
        <taxon>Alphaproteobacteria</taxon>
        <taxon>Rhodospirillales</taxon>
        <taxon>Azospirillaceae</taxon>
        <taxon>Azospirillum</taxon>
    </lineage>
</organism>
<dbReference type="Proteomes" id="UP001244552">
    <property type="component" value="Unassembled WGS sequence"/>
</dbReference>
<feature type="region of interest" description="Disordered" evidence="1">
    <location>
        <begin position="32"/>
        <end position="51"/>
    </location>
</feature>
<evidence type="ECO:0000313" key="3">
    <source>
        <dbReference type="Proteomes" id="UP001244552"/>
    </source>
</evidence>
<evidence type="ECO:0008006" key="4">
    <source>
        <dbReference type="Google" id="ProtNLM"/>
    </source>
</evidence>
<comment type="caution">
    <text evidence="2">The sequence shown here is derived from an EMBL/GenBank/DDBJ whole genome shotgun (WGS) entry which is preliminary data.</text>
</comment>
<name>A0ABU0MQN9_9PROT</name>
<evidence type="ECO:0000256" key="1">
    <source>
        <dbReference type="SAM" id="MobiDB-lite"/>
    </source>
</evidence>
<proteinExistence type="predicted"/>
<reference evidence="2 3" key="1">
    <citation type="submission" date="2023-07" db="EMBL/GenBank/DDBJ databases">
        <title>Genomic Encyclopedia of Type Strains, Phase IV (KMG-IV): sequencing the most valuable type-strain genomes for metagenomic binning, comparative biology and taxonomic classification.</title>
        <authorList>
            <person name="Goeker M."/>
        </authorList>
    </citation>
    <scope>NUCLEOTIDE SEQUENCE [LARGE SCALE GENOMIC DNA]</scope>
    <source>
        <strain evidence="2 3">DSM 19922</strain>
    </source>
</reference>
<gene>
    <name evidence="2" type="ORF">QO018_004678</name>
</gene>
<evidence type="ECO:0000313" key="2">
    <source>
        <dbReference type="EMBL" id="MDQ0535794.1"/>
    </source>
</evidence>
<sequence length="105" mass="11323">MRRLFFLDAAGVADDPGAAEVGDGPVRSELILKRNRRGTTASKRGLSAHSASVNNPALCHIRPSVGAVEWPPPAPLWTEGARMKESLTLLILVLEIVKRLPDLFG</sequence>
<accession>A0ABU0MQN9</accession>
<dbReference type="RefSeq" id="WP_209987742.1">
    <property type="nucleotide sequence ID" value="NZ_JAGINO010000022.1"/>
</dbReference>
<keyword evidence="3" id="KW-1185">Reference proteome</keyword>
<protein>
    <recommendedName>
        <fullName evidence="4">Transposase</fullName>
    </recommendedName>
</protein>
<dbReference type="EMBL" id="JAUSVU010000020">
    <property type="protein sequence ID" value="MDQ0535794.1"/>
    <property type="molecule type" value="Genomic_DNA"/>
</dbReference>